<evidence type="ECO:0000256" key="9">
    <source>
        <dbReference type="ARBA" id="ARBA00022840"/>
    </source>
</evidence>
<evidence type="ECO:0000256" key="16">
    <source>
        <dbReference type="PROSITE-ProRule" id="PRU10141"/>
    </source>
</evidence>
<evidence type="ECO:0000256" key="10">
    <source>
        <dbReference type="ARBA" id="ARBA00022989"/>
    </source>
</evidence>
<dbReference type="AlphaFoldDB" id="A0A830BYG4"/>
<dbReference type="Gene3D" id="3.30.200.20">
    <property type="entry name" value="Phosphorylase Kinase, domain 1"/>
    <property type="match status" value="1"/>
</dbReference>
<keyword evidence="4" id="KW-0808">Transferase</keyword>
<dbReference type="Gene3D" id="2.60.120.430">
    <property type="entry name" value="Galactose-binding lectin"/>
    <property type="match status" value="2"/>
</dbReference>
<evidence type="ECO:0000256" key="2">
    <source>
        <dbReference type="ARBA" id="ARBA00012513"/>
    </source>
</evidence>
<evidence type="ECO:0000256" key="8">
    <source>
        <dbReference type="ARBA" id="ARBA00022777"/>
    </source>
</evidence>
<dbReference type="GO" id="GO:0004714">
    <property type="term" value="F:transmembrane receptor protein tyrosine kinase activity"/>
    <property type="evidence" value="ECO:0007669"/>
    <property type="project" value="InterPro"/>
</dbReference>
<keyword evidence="12 20" id="KW-0675">Receptor</keyword>
<evidence type="ECO:0000256" key="4">
    <source>
        <dbReference type="ARBA" id="ARBA00022679"/>
    </source>
</evidence>
<dbReference type="GO" id="GO:0004674">
    <property type="term" value="F:protein serine/threonine kinase activity"/>
    <property type="evidence" value="ECO:0007669"/>
    <property type="project" value="UniProtKB-KW"/>
</dbReference>
<feature type="chain" id="PRO_5032636360" description="non-specific serine/threonine protein kinase" evidence="18">
    <location>
        <begin position="25"/>
        <end position="811"/>
    </location>
</feature>
<sequence length="811" mass="91155">MNLLYPASVLFFLCLCPIIAFTDSSIDNPTHYTADDVSINCGSMGSFAARNGREWIGDVPHKTARISRSRFSYAFRVSPGPKILRLHFNSAPYKGFKGLKDLFTVEAGPFILLGNFSASLTAGMKPFSKEFCLNIQDNEQLVISFSSEASDTYAFINGIEIISVPTSVSYFQGGGDIGVQVVGHESPIYLDQYAALELVHRLNIKHNSQFSGDFDATLPLWAMRKADNVKQNKTWKIAVGVGFRYMIRLHFSEIGLKIAAVSGDVMMFKVLINEMTAHTNIEIVKEMDDGENNNRPRYKDYMVMMRGQRKEGKRDLLISLHSHDDLIGGKVFIAGFEIFKLSNPDNSLAGPNPVPPARDSPSHTFQVLISVLGHRNVFAFVAVTIISLAERLCRRFSLSEIELATRNFSDAFLIGRGGFGKVYKGHIDRVQTKTVAVKRLKSNSMQGAHEFLMEIETLSELRHVNLVSLIGYCNEHREMILVYDYMANGTLSDHLYKLSIDNCSLLTWKQRLNICIGAGRGLDYLHTGHRVIHRDVKTSNILLDENFVAKVSDFGLAKHEDRSKLQQSHVSTRVKGTKGYLDPHYLYTRKLTRKTDTYAFGVVLLEVLCGRPAVDLSVAEDEHILTIWARHMINKGEVDRIVASSLREEISPASLKTFVEVAERCLRDEPKNRPTMSQVVQQLELALEQQEARRPVLAPNKITIRPIGNDLSGQPAMATFTAVQNQTNFNSSKATFTAVQNQTNFNSSKVGQNAIMLKLSRLWLWDGFSNRFKSISENELLVSGTPLIFHGLFIFVLNLVAWYQRKKPQDH</sequence>
<dbReference type="FunFam" id="3.30.200.20:FF:000039">
    <property type="entry name" value="receptor-like protein kinase FERONIA"/>
    <property type="match status" value="1"/>
</dbReference>
<dbReference type="EC" id="2.7.11.1" evidence="2"/>
<dbReference type="InterPro" id="IPR001245">
    <property type="entry name" value="Ser-Thr/Tyr_kinase_cat_dom"/>
</dbReference>
<dbReference type="Proteomes" id="UP000653305">
    <property type="component" value="Unassembled WGS sequence"/>
</dbReference>
<comment type="caution">
    <text evidence="20">The sequence shown here is derived from an EMBL/GenBank/DDBJ whole genome shotgun (WGS) entry which is preliminary data.</text>
</comment>
<keyword evidence="9 16" id="KW-0067">ATP-binding</keyword>
<keyword evidence="11 17" id="KW-0472">Membrane</keyword>
<evidence type="ECO:0000259" key="19">
    <source>
        <dbReference type="PROSITE" id="PS50011"/>
    </source>
</evidence>
<keyword evidence="8 20" id="KW-0418">Kinase</keyword>
<dbReference type="PROSITE" id="PS00107">
    <property type="entry name" value="PROTEIN_KINASE_ATP"/>
    <property type="match status" value="1"/>
</dbReference>
<evidence type="ECO:0000256" key="6">
    <source>
        <dbReference type="ARBA" id="ARBA00022729"/>
    </source>
</evidence>
<dbReference type="Gene3D" id="1.10.510.10">
    <property type="entry name" value="Transferase(Phosphotransferase) domain 1"/>
    <property type="match status" value="1"/>
</dbReference>
<dbReference type="GO" id="GO:0005524">
    <property type="term" value="F:ATP binding"/>
    <property type="evidence" value="ECO:0007669"/>
    <property type="project" value="UniProtKB-UniRule"/>
</dbReference>
<dbReference type="Pfam" id="PF12819">
    <property type="entry name" value="Malectin_like"/>
    <property type="match status" value="1"/>
</dbReference>
<reference evidence="20" key="1">
    <citation type="submission" date="2020-07" db="EMBL/GenBank/DDBJ databases">
        <title>Ethylene signaling mediates host invasion by parasitic plants.</title>
        <authorList>
            <person name="Yoshida S."/>
        </authorList>
    </citation>
    <scope>NUCLEOTIDE SEQUENCE</scope>
    <source>
        <strain evidence="20">Okayama</strain>
    </source>
</reference>
<dbReference type="PANTHER" id="PTHR27003">
    <property type="entry name" value="OS07G0166700 PROTEIN"/>
    <property type="match status" value="1"/>
</dbReference>
<name>A0A830BYG4_9LAMI</name>
<evidence type="ECO:0000256" key="12">
    <source>
        <dbReference type="ARBA" id="ARBA00023170"/>
    </source>
</evidence>
<evidence type="ECO:0000256" key="17">
    <source>
        <dbReference type="SAM" id="Phobius"/>
    </source>
</evidence>
<dbReference type="OrthoDB" id="1720310at2759"/>
<comment type="catalytic activity">
    <reaction evidence="15">
        <text>L-seryl-[protein] + ATP = O-phospho-L-seryl-[protein] + ADP + H(+)</text>
        <dbReference type="Rhea" id="RHEA:17989"/>
        <dbReference type="Rhea" id="RHEA-COMP:9863"/>
        <dbReference type="Rhea" id="RHEA-COMP:11604"/>
        <dbReference type="ChEBI" id="CHEBI:15378"/>
        <dbReference type="ChEBI" id="CHEBI:29999"/>
        <dbReference type="ChEBI" id="CHEBI:30616"/>
        <dbReference type="ChEBI" id="CHEBI:83421"/>
        <dbReference type="ChEBI" id="CHEBI:456216"/>
        <dbReference type="EC" id="2.7.11.1"/>
    </reaction>
</comment>
<keyword evidence="10 17" id="KW-1133">Transmembrane helix</keyword>
<keyword evidence="5 17" id="KW-0812">Transmembrane</keyword>
<proteinExistence type="predicted"/>
<dbReference type="Pfam" id="PF07714">
    <property type="entry name" value="PK_Tyr_Ser-Thr"/>
    <property type="match status" value="1"/>
</dbReference>
<evidence type="ECO:0000256" key="7">
    <source>
        <dbReference type="ARBA" id="ARBA00022741"/>
    </source>
</evidence>
<dbReference type="FunFam" id="2.60.120.430:FF:000003">
    <property type="entry name" value="FERONIA receptor-like kinase"/>
    <property type="match status" value="1"/>
</dbReference>
<keyword evidence="6 18" id="KW-0732">Signal</keyword>
<dbReference type="PROSITE" id="PS00108">
    <property type="entry name" value="PROTEIN_KINASE_ST"/>
    <property type="match status" value="1"/>
</dbReference>
<evidence type="ECO:0000256" key="18">
    <source>
        <dbReference type="SAM" id="SignalP"/>
    </source>
</evidence>
<dbReference type="SUPFAM" id="SSF56112">
    <property type="entry name" value="Protein kinase-like (PK-like)"/>
    <property type="match status" value="1"/>
</dbReference>
<dbReference type="InterPro" id="IPR024788">
    <property type="entry name" value="Malectin-like_Carb-bd_dom"/>
</dbReference>
<keyword evidence="13" id="KW-0325">Glycoprotein</keyword>
<feature type="transmembrane region" description="Helical" evidence="17">
    <location>
        <begin position="780"/>
        <end position="803"/>
    </location>
</feature>
<keyword evidence="7 16" id="KW-0547">Nucleotide-binding</keyword>
<protein>
    <recommendedName>
        <fullName evidence="2">non-specific serine/threonine protein kinase</fullName>
        <ecNumber evidence="2">2.7.11.1</ecNumber>
    </recommendedName>
</protein>
<dbReference type="InterPro" id="IPR017441">
    <property type="entry name" value="Protein_kinase_ATP_BS"/>
</dbReference>
<feature type="domain" description="Protein kinase" evidence="19">
    <location>
        <begin position="408"/>
        <end position="685"/>
    </location>
</feature>
<evidence type="ECO:0000256" key="13">
    <source>
        <dbReference type="ARBA" id="ARBA00023180"/>
    </source>
</evidence>
<dbReference type="InterPro" id="IPR008271">
    <property type="entry name" value="Ser/Thr_kinase_AS"/>
</dbReference>
<dbReference type="GO" id="GO:0009506">
    <property type="term" value="C:plasmodesma"/>
    <property type="evidence" value="ECO:0007669"/>
    <property type="project" value="TreeGrafter"/>
</dbReference>
<dbReference type="GO" id="GO:0005886">
    <property type="term" value="C:plasma membrane"/>
    <property type="evidence" value="ECO:0007669"/>
    <property type="project" value="TreeGrafter"/>
</dbReference>
<dbReference type="SMART" id="SM00220">
    <property type="entry name" value="S_TKc"/>
    <property type="match status" value="1"/>
</dbReference>
<evidence type="ECO:0000256" key="5">
    <source>
        <dbReference type="ARBA" id="ARBA00022692"/>
    </source>
</evidence>
<accession>A0A830BYG4</accession>
<feature type="binding site" evidence="16">
    <location>
        <position position="438"/>
    </location>
    <ligand>
        <name>ATP</name>
        <dbReference type="ChEBI" id="CHEBI:30616"/>
    </ligand>
</feature>
<comment type="subcellular location">
    <subcellularLocation>
        <location evidence="1">Membrane</location>
        <topology evidence="1">Single-pass type I membrane protein</topology>
    </subcellularLocation>
</comment>
<evidence type="ECO:0000313" key="21">
    <source>
        <dbReference type="Proteomes" id="UP000653305"/>
    </source>
</evidence>
<feature type="signal peptide" evidence="18">
    <location>
        <begin position="1"/>
        <end position="24"/>
    </location>
</feature>
<keyword evidence="3" id="KW-0723">Serine/threonine-protein kinase</keyword>
<dbReference type="InterPro" id="IPR011009">
    <property type="entry name" value="Kinase-like_dom_sf"/>
</dbReference>
<evidence type="ECO:0000256" key="1">
    <source>
        <dbReference type="ARBA" id="ARBA00004479"/>
    </source>
</evidence>
<dbReference type="EMBL" id="BMAC01000137">
    <property type="protein sequence ID" value="GFP87081.1"/>
    <property type="molecule type" value="Genomic_DNA"/>
</dbReference>
<dbReference type="PANTHER" id="PTHR27003:SF467">
    <property type="entry name" value="PROTEIN KINASE DOMAIN-CONTAINING PROTEIN"/>
    <property type="match status" value="1"/>
</dbReference>
<evidence type="ECO:0000256" key="3">
    <source>
        <dbReference type="ARBA" id="ARBA00022527"/>
    </source>
</evidence>
<evidence type="ECO:0000256" key="11">
    <source>
        <dbReference type="ARBA" id="ARBA00023136"/>
    </source>
</evidence>
<dbReference type="InterPro" id="IPR000719">
    <property type="entry name" value="Prot_kinase_dom"/>
</dbReference>
<organism evidence="20 21">
    <name type="scientific">Phtheirospermum japonicum</name>
    <dbReference type="NCBI Taxonomy" id="374723"/>
    <lineage>
        <taxon>Eukaryota</taxon>
        <taxon>Viridiplantae</taxon>
        <taxon>Streptophyta</taxon>
        <taxon>Embryophyta</taxon>
        <taxon>Tracheophyta</taxon>
        <taxon>Spermatophyta</taxon>
        <taxon>Magnoliopsida</taxon>
        <taxon>eudicotyledons</taxon>
        <taxon>Gunneridae</taxon>
        <taxon>Pentapetalae</taxon>
        <taxon>asterids</taxon>
        <taxon>lamiids</taxon>
        <taxon>Lamiales</taxon>
        <taxon>Orobanchaceae</taxon>
        <taxon>Orobanchaceae incertae sedis</taxon>
        <taxon>Phtheirospermum</taxon>
    </lineage>
</organism>
<dbReference type="PROSITE" id="PS50011">
    <property type="entry name" value="PROTEIN_KINASE_DOM"/>
    <property type="match status" value="1"/>
</dbReference>
<evidence type="ECO:0000313" key="20">
    <source>
        <dbReference type="EMBL" id="GFP87081.1"/>
    </source>
</evidence>
<keyword evidence="21" id="KW-1185">Reference proteome</keyword>
<gene>
    <name evidence="20" type="ORF">PHJA_000851900</name>
</gene>
<dbReference type="InterPro" id="IPR045272">
    <property type="entry name" value="ANXUR1/2-like"/>
</dbReference>
<evidence type="ECO:0000256" key="14">
    <source>
        <dbReference type="ARBA" id="ARBA00047899"/>
    </source>
</evidence>
<evidence type="ECO:0000256" key="15">
    <source>
        <dbReference type="ARBA" id="ARBA00048679"/>
    </source>
</evidence>
<comment type="catalytic activity">
    <reaction evidence="14">
        <text>L-threonyl-[protein] + ATP = O-phospho-L-threonyl-[protein] + ADP + H(+)</text>
        <dbReference type="Rhea" id="RHEA:46608"/>
        <dbReference type="Rhea" id="RHEA-COMP:11060"/>
        <dbReference type="Rhea" id="RHEA-COMP:11605"/>
        <dbReference type="ChEBI" id="CHEBI:15378"/>
        <dbReference type="ChEBI" id="CHEBI:30013"/>
        <dbReference type="ChEBI" id="CHEBI:30616"/>
        <dbReference type="ChEBI" id="CHEBI:61977"/>
        <dbReference type="ChEBI" id="CHEBI:456216"/>
        <dbReference type="EC" id="2.7.11.1"/>
    </reaction>
</comment>
<dbReference type="FunFam" id="1.10.510.10:FF:000287">
    <property type="entry name" value="probable LRR receptor-like serine/threonine-protein kinase RKF3"/>
    <property type="match status" value="1"/>
</dbReference>
<dbReference type="CDD" id="cd14066">
    <property type="entry name" value="STKc_IRAK"/>
    <property type="match status" value="1"/>
</dbReference>